<gene>
    <name evidence="2" type="ORF">PAP_06895</name>
</gene>
<reference evidence="2 3" key="2">
    <citation type="journal article" date="2015" name="Genome Announc.">
        <title>Complete Genome Sequence of Hyperthermophilic Piezophilic Archaeon Palaeococcus pacificus DY20341T, Isolated from Deep-Sea Hydrothermal Sediments.</title>
        <authorList>
            <person name="Zeng X."/>
            <person name="Jebbar M."/>
            <person name="Shao Z."/>
        </authorList>
    </citation>
    <scope>NUCLEOTIDE SEQUENCE [LARGE SCALE GENOMIC DNA]</scope>
    <source>
        <strain evidence="2 3">DY20341</strain>
    </source>
</reference>
<dbReference type="EMBL" id="CP006019">
    <property type="protein sequence ID" value="AIF69773.1"/>
    <property type="molecule type" value="Genomic_DNA"/>
</dbReference>
<keyword evidence="1" id="KW-0472">Membrane</keyword>
<evidence type="ECO:0000313" key="2">
    <source>
        <dbReference type="EMBL" id="AIF69773.1"/>
    </source>
</evidence>
<dbReference type="HOGENOM" id="CLU_3401598_0_0_2"/>
<accession>A0A075LYX8</accession>
<feature type="transmembrane region" description="Helical" evidence="1">
    <location>
        <begin position="6"/>
        <end position="26"/>
    </location>
</feature>
<evidence type="ECO:0000256" key="1">
    <source>
        <dbReference type="SAM" id="Phobius"/>
    </source>
</evidence>
<evidence type="ECO:0000313" key="3">
    <source>
        <dbReference type="Proteomes" id="UP000027981"/>
    </source>
</evidence>
<sequence length="30" mass="3322">MVGAKIVLFVLPTAIVLTSVLIYYIAEKKK</sequence>
<dbReference type="STRING" id="1343739.PAP_06895"/>
<proteinExistence type="predicted"/>
<name>A0A075LYX8_9EURY</name>
<keyword evidence="3" id="KW-1185">Reference proteome</keyword>
<organism evidence="2 3">
    <name type="scientific">Palaeococcus pacificus DY20341</name>
    <dbReference type="NCBI Taxonomy" id="1343739"/>
    <lineage>
        <taxon>Archaea</taxon>
        <taxon>Methanobacteriati</taxon>
        <taxon>Methanobacteriota</taxon>
        <taxon>Thermococci</taxon>
        <taxon>Thermococcales</taxon>
        <taxon>Thermococcaceae</taxon>
        <taxon>Palaeococcus</taxon>
    </lineage>
</organism>
<protein>
    <submittedName>
        <fullName evidence="2">Uncharacterized protein</fullName>
    </submittedName>
</protein>
<reference evidence="3" key="1">
    <citation type="submission" date="2013-06" db="EMBL/GenBank/DDBJ databases">
        <title>Complete Genome Sequence of Hyperthermophilic Palaeococcus pacificus DY20341T, Isolated from a Deep-Sea Hydrothermal Sediments.</title>
        <authorList>
            <person name="Zeng X."/>
            <person name="Shao Z."/>
        </authorList>
    </citation>
    <scope>NUCLEOTIDE SEQUENCE [LARGE SCALE GENOMIC DNA]</scope>
    <source>
        <strain evidence="3">DY20341</strain>
    </source>
</reference>
<keyword evidence="1" id="KW-0812">Transmembrane</keyword>
<dbReference type="KEGG" id="ppac:PAP_06895"/>
<keyword evidence="1" id="KW-1133">Transmembrane helix</keyword>
<dbReference type="Proteomes" id="UP000027981">
    <property type="component" value="Chromosome"/>
</dbReference>
<dbReference type="AlphaFoldDB" id="A0A075LYX8"/>